<dbReference type="AlphaFoldDB" id="A0A7C8JHX1"/>
<accession>A0A7C8JHX1</accession>
<evidence type="ECO:0000256" key="7">
    <source>
        <dbReference type="SAM" id="Phobius"/>
    </source>
</evidence>
<name>A0A7C8JHX1_ORBOL</name>
<keyword evidence="7" id="KW-0812">Transmembrane</keyword>
<dbReference type="PANTHER" id="PTHR24305">
    <property type="entry name" value="CYTOCHROME P450"/>
    <property type="match status" value="1"/>
</dbReference>
<evidence type="ECO:0000256" key="2">
    <source>
        <dbReference type="ARBA" id="ARBA00010617"/>
    </source>
</evidence>
<dbReference type="PROSITE" id="PS00086">
    <property type="entry name" value="CYTOCHROME_P450"/>
    <property type="match status" value="1"/>
</dbReference>
<keyword evidence="6" id="KW-0503">Monooxygenase</keyword>
<evidence type="ECO:0000313" key="9">
    <source>
        <dbReference type="Proteomes" id="UP000475325"/>
    </source>
</evidence>
<keyword evidence="7" id="KW-1133">Transmembrane helix</keyword>
<comment type="cofactor">
    <cofactor evidence="1 5">
        <name>heme</name>
        <dbReference type="ChEBI" id="CHEBI:30413"/>
    </cofactor>
</comment>
<keyword evidence="3 5" id="KW-0479">Metal-binding</keyword>
<proteinExistence type="inferred from homology"/>
<dbReference type="GO" id="GO:0004497">
    <property type="term" value="F:monooxygenase activity"/>
    <property type="evidence" value="ECO:0007669"/>
    <property type="project" value="UniProtKB-KW"/>
</dbReference>
<dbReference type="InterPro" id="IPR050121">
    <property type="entry name" value="Cytochrome_P450_monoxygenase"/>
</dbReference>
<evidence type="ECO:0008006" key="10">
    <source>
        <dbReference type="Google" id="ProtNLM"/>
    </source>
</evidence>
<dbReference type="InterPro" id="IPR017972">
    <property type="entry name" value="Cyt_P450_CS"/>
</dbReference>
<organism evidence="8 9">
    <name type="scientific">Orbilia oligospora</name>
    <name type="common">Nematode-trapping fungus</name>
    <name type="synonym">Arthrobotrys oligospora</name>
    <dbReference type="NCBI Taxonomy" id="2813651"/>
    <lineage>
        <taxon>Eukaryota</taxon>
        <taxon>Fungi</taxon>
        <taxon>Dikarya</taxon>
        <taxon>Ascomycota</taxon>
        <taxon>Pezizomycotina</taxon>
        <taxon>Orbiliomycetes</taxon>
        <taxon>Orbiliales</taxon>
        <taxon>Orbiliaceae</taxon>
        <taxon>Orbilia</taxon>
    </lineage>
</organism>
<dbReference type="PANTHER" id="PTHR24305:SF166">
    <property type="entry name" value="CYTOCHROME P450 12A4, MITOCHONDRIAL-RELATED"/>
    <property type="match status" value="1"/>
</dbReference>
<evidence type="ECO:0000256" key="3">
    <source>
        <dbReference type="ARBA" id="ARBA00022723"/>
    </source>
</evidence>
<feature type="transmembrane region" description="Helical" evidence="7">
    <location>
        <begin position="30"/>
        <end position="52"/>
    </location>
</feature>
<evidence type="ECO:0000313" key="8">
    <source>
        <dbReference type="EMBL" id="KAF3109956.1"/>
    </source>
</evidence>
<evidence type="ECO:0000256" key="6">
    <source>
        <dbReference type="RuleBase" id="RU000461"/>
    </source>
</evidence>
<dbReference type="EMBL" id="WIQW01000006">
    <property type="protein sequence ID" value="KAF3109956.1"/>
    <property type="molecule type" value="Genomic_DNA"/>
</dbReference>
<keyword evidence="6" id="KW-0560">Oxidoreductase</keyword>
<reference evidence="8 9" key="1">
    <citation type="submission" date="2019-06" db="EMBL/GenBank/DDBJ databases">
        <authorList>
            <person name="Palmer J.M."/>
        </authorList>
    </citation>
    <scope>NUCLEOTIDE SEQUENCE [LARGE SCALE GENOMIC DNA]</scope>
    <source>
        <strain evidence="8 9">TWF102</strain>
    </source>
</reference>
<evidence type="ECO:0000256" key="5">
    <source>
        <dbReference type="PIRSR" id="PIRSR602401-1"/>
    </source>
</evidence>
<dbReference type="Proteomes" id="UP000475325">
    <property type="component" value="Unassembled WGS sequence"/>
</dbReference>
<dbReference type="Gene3D" id="1.10.630.10">
    <property type="entry name" value="Cytochrome P450"/>
    <property type="match status" value="1"/>
</dbReference>
<comment type="caution">
    <text evidence="8">The sequence shown here is derived from an EMBL/GenBank/DDBJ whole genome shotgun (WGS) entry which is preliminary data.</text>
</comment>
<comment type="similarity">
    <text evidence="2 6">Belongs to the cytochrome P450 family.</text>
</comment>
<dbReference type="InterPro" id="IPR002401">
    <property type="entry name" value="Cyt_P450_E_grp-I"/>
</dbReference>
<keyword evidence="7" id="KW-0472">Membrane</keyword>
<dbReference type="PRINTS" id="PR00463">
    <property type="entry name" value="EP450I"/>
</dbReference>
<keyword evidence="4 5" id="KW-0408">Iron</keyword>
<dbReference type="PRINTS" id="PR00385">
    <property type="entry name" value="P450"/>
</dbReference>
<dbReference type="GO" id="GO:0005506">
    <property type="term" value="F:iron ion binding"/>
    <property type="evidence" value="ECO:0007669"/>
    <property type="project" value="InterPro"/>
</dbReference>
<evidence type="ECO:0000256" key="1">
    <source>
        <dbReference type="ARBA" id="ARBA00001971"/>
    </source>
</evidence>
<sequence>MASQEFTSSTISNIQPLLDEFLSLPPSNKLLYGSIAFLFSYIFFYIPIRFIYRLCFDPLSKIPGPKYVLLSENWNKFSWLVFPWKKGREAVTLKKWHDKYGPIVRTGPRHVSFNDIEVYNQIYKVNTKFSKSSDFYNHPSANESIVETLDIKEAHARRAAFAPYFSKPAVHKLEDLIQSKVTFFLTRIQELGTNINISRGLRCLTVDIITTYSYEESFNALSDPTFSPGWLLGFEQLLDTTATQNFLPGTFAAIEYVLEKFIPRSYVSKISPMMGDVLKFTDTCSSAVMKQKFRYLSGERDMVTIFAQLFEDDEKRGRKALTDKQLIHDAISTIAAGMDTTGHTLTYAIYYLVKYPEVQKRLLEELKGVIGSPRADVKEEVLGNLPFLQACIKESLRFSHGVPGPLPRDAPAGGATFLSYHLPAGTVILNSAYTYHTNPAVFPDPFKWDPSRWLVEDTKDMQRYFMPFSRGSRICIGMNLAEAELSLALGRFVRRFEFGFMEGFQDSDMEWTSVLVPKTKGMLMIWAKEREE</sequence>
<dbReference type="InterPro" id="IPR036396">
    <property type="entry name" value="Cyt_P450_sf"/>
</dbReference>
<dbReference type="GO" id="GO:0016705">
    <property type="term" value="F:oxidoreductase activity, acting on paired donors, with incorporation or reduction of molecular oxygen"/>
    <property type="evidence" value="ECO:0007669"/>
    <property type="project" value="InterPro"/>
</dbReference>
<evidence type="ECO:0000256" key="4">
    <source>
        <dbReference type="ARBA" id="ARBA00023004"/>
    </source>
</evidence>
<dbReference type="CDD" id="cd11062">
    <property type="entry name" value="CYP58-like"/>
    <property type="match status" value="1"/>
</dbReference>
<keyword evidence="5 6" id="KW-0349">Heme</keyword>
<feature type="binding site" description="axial binding residue" evidence="5">
    <location>
        <position position="475"/>
    </location>
    <ligand>
        <name>heme</name>
        <dbReference type="ChEBI" id="CHEBI:30413"/>
    </ligand>
    <ligandPart>
        <name>Fe</name>
        <dbReference type="ChEBI" id="CHEBI:18248"/>
    </ligandPart>
</feature>
<dbReference type="GO" id="GO:0020037">
    <property type="term" value="F:heme binding"/>
    <property type="evidence" value="ECO:0007669"/>
    <property type="project" value="InterPro"/>
</dbReference>
<gene>
    <name evidence="8" type="ORF">TWF102_009218</name>
</gene>
<dbReference type="InterPro" id="IPR001128">
    <property type="entry name" value="Cyt_P450"/>
</dbReference>
<dbReference type="Pfam" id="PF00067">
    <property type="entry name" value="p450"/>
    <property type="match status" value="1"/>
</dbReference>
<dbReference type="SUPFAM" id="SSF48264">
    <property type="entry name" value="Cytochrome P450"/>
    <property type="match status" value="1"/>
</dbReference>
<protein>
    <recommendedName>
        <fullName evidence="10">Cytochrome P450 monooxygenase</fullName>
    </recommendedName>
</protein>